<gene>
    <name evidence="2" type="ORF">FK004_14085</name>
</gene>
<reference evidence="2 3" key="1">
    <citation type="submission" date="2017-04" db="EMBL/GenBank/DDBJ databases">
        <title>Complete genome sequence of Flavobacterium kingsejong AJ004.</title>
        <authorList>
            <person name="Lee P.C."/>
        </authorList>
    </citation>
    <scope>NUCLEOTIDE SEQUENCE [LARGE SCALE GENOMIC DNA]</scope>
    <source>
        <strain evidence="2 3">AJ004</strain>
    </source>
</reference>
<dbReference type="AlphaFoldDB" id="A0A2S1LRG0"/>
<evidence type="ECO:0000256" key="1">
    <source>
        <dbReference type="SAM" id="Phobius"/>
    </source>
</evidence>
<dbReference type="Proteomes" id="UP000244677">
    <property type="component" value="Chromosome"/>
</dbReference>
<feature type="transmembrane region" description="Helical" evidence="1">
    <location>
        <begin position="6"/>
        <end position="25"/>
    </location>
</feature>
<dbReference type="KEGG" id="fki:FK004_14085"/>
<protein>
    <submittedName>
        <fullName evidence="2">Uncharacterized protein</fullName>
    </submittedName>
</protein>
<dbReference type="EMBL" id="CP020919">
    <property type="protein sequence ID" value="AWG26278.1"/>
    <property type="molecule type" value="Genomic_DNA"/>
</dbReference>
<proteinExistence type="predicted"/>
<name>A0A2S1LRG0_9FLAO</name>
<keyword evidence="1" id="KW-0812">Transmembrane</keyword>
<keyword evidence="1" id="KW-1133">Transmembrane helix</keyword>
<evidence type="ECO:0000313" key="3">
    <source>
        <dbReference type="Proteomes" id="UP000244677"/>
    </source>
</evidence>
<evidence type="ECO:0000313" key="2">
    <source>
        <dbReference type="EMBL" id="AWG26278.1"/>
    </source>
</evidence>
<accession>A0A2S1LRG0</accession>
<dbReference type="RefSeq" id="WP_108737811.1">
    <property type="nucleotide sequence ID" value="NZ_CP020919.1"/>
</dbReference>
<sequence length="76" mass="8629">MNFSKILVAGIAAASMAAVLGYIILKKEATKEDAHDYSNGYSDEDEDLYTKNTTDNWLSDLKFEDWYGDESEHLFI</sequence>
<keyword evidence="3" id="KW-1185">Reference proteome</keyword>
<organism evidence="2 3">
    <name type="scientific">Flavobacterium kingsejongi</name>
    <dbReference type="NCBI Taxonomy" id="1678728"/>
    <lineage>
        <taxon>Bacteria</taxon>
        <taxon>Pseudomonadati</taxon>
        <taxon>Bacteroidota</taxon>
        <taxon>Flavobacteriia</taxon>
        <taxon>Flavobacteriales</taxon>
        <taxon>Flavobacteriaceae</taxon>
        <taxon>Flavobacterium</taxon>
    </lineage>
</organism>
<keyword evidence="1" id="KW-0472">Membrane</keyword>